<name>A0A3M7M2M5_9PLEO</name>
<evidence type="ECO:0000313" key="2">
    <source>
        <dbReference type="Proteomes" id="UP000265663"/>
    </source>
</evidence>
<organism evidence="1 2">
    <name type="scientific">Pyrenophora seminiperda CCB06</name>
    <dbReference type="NCBI Taxonomy" id="1302712"/>
    <lineage>
        <taxon>Eukaryota</taxon>
        <taxon>Fungi</taxon>
        <taxon>Dikarya</taxon>
        <taxon>Ascomycota</taxon>
        <taxon>Pezizomycotina</taxon>
        <taxon>Dothideomycetes</taxon>
        <taxon>Pleosporomycetidae</taxon>
        <taxon>Pleosporales</taxon>
        <taxon>Pleosporineae</taxon>
        <taxon>Pleosporaceae</taxon>
        <taxon>Pyrenophora</taxon>
    </lineage>
</organism>
<proteinExistence type="predicted"/>
<dbReference type="EMBL" id="KE747817">
    <property type="protein sequence ID" value="RMZ68733.1"/>
    <property type="molecule type" value="Genomic_DNA"/>
</dbReference>
<sequence length="503" mass="56356">MPFRYLAFSSTQSPFQTYITALPQTPEQPPILQNSPFIHRLWSREKMVVESPPGTQVSLFIHTAVNTSSIPMGIGIVRTSAFTSPATTTSIPGYTSTAKTRSFVSTLSQETPYWADLKAIQHAMMAARQAVKDVRNASMAMATVSRVTISSTQPEVVRAVNYQIKHGRQSYLDWQPASDWNDLMLLIYLAVETLSEQGVREVKLVDANATAYKEGEGEGEGEGIESAEMARQAREMAALPASRPVACQCADYFEFTPCPYCAMKKRRDQRMQDQRMQNLRAAKEKLQQLRQQRWKRQLVYTNGSSDPVQAVKADEVLDALRRRRTFAAIKERQKRKDELKKARNKDVGVGGLVAQMGACKITKSEGKVMKSTKVTKSEGKCGKCSKVNRQVRSTSSWQYSIRTGATFQTPSYTFLVNIFDNALLGLQDSDINAKKASSVALLKCRPIFLVNLTLALRLFDTRVLCRFIKLGSLYEDFAIVVLSGFSLLTVTHYCHSTPYPYLI</sequence>
<keyword evidence="2" id="KW-1185">Reference proteome</keyword>
<dbReference type="AlphaFoldDB" id="A0A3M7M2M5"/>
<evidence type="ECO:0000313" key="1">
    <source>
        <dbReference type="EMBL" id="RMZ68733.1"/>
    </source>
</evidence>
<protein>
    <submittedName>
        <fullName evidence="1">Uncharacterized protein</fullName>
    </submittedName>
</protein>
<reference evidence="1 2" key="1">
    <citation type="journal article" date="2014" name="PLoS ONE">
        <title>De novo Genome Assembly of the Fungal Plant Pathogen Pyrenophora semeniperda.</title>
        <authorList>
            <person name="Soliai M.M."/>
            <person name="Meyer S.E."/>
            <person name="Udall J.A."/>
            <person name="Elzinga D.E."/>
            <person name="Hermansen R.A."/>
            <person name="Bodily P.M."/>
            <person name="Hart A.A."/>
            <person name="Coleman C.E."/>
        </authorList>
    </citation>
    <scope>NUCLEOTIDE SEQUENCE [LARGE SCALE GENOMIC DNA]</scope>
    <source>
        <strain evidence="1 2">CCB06</strain>
        <tissue evidence="1">Mycelium</tissue>
    </source>
</reference>
<dbReference type="Proteomes" id="UP000265663">
    <property type="component" value="Unassembled WGS sequence"/>
</dbReference>
<accession>A0A3M7M2M5</accession>
<gene>
    <name evidence="1" type="ORF">GMOD_00002551</name>
</gene>